<dbReference type="RefSeq" id="WP_129253623.1">
    <property type="nucleotide sequence ID" value="NZ_SAXA01000003.1"/>
</dbReference>
<feature type="domain" description="HTH lacI-type" evidence="4">
    <location>
        <begin position="4"/>
        <end position="61"/>
    </location>
</feature>
<dbReference type="AlphaFoldDB" id="A0A4V1N0D4"/>
<evidence type="ECO:0000313" key="6">
    <source>
        <dbReference type="Proteomes" id="UP000289703"/>
    </source>
</evidence>
<name>A0A4V1N0D4_9BACT</name>
<dbReference type="Gene3D" id="3.40.50.2300">
    <property type="match status" value="2"/>
</dbReference>
<dbReference type="PANTHER" id="PTHR30146:SF109">
    <property type="entry name" value="HTH-TYPE TRANSCRIPTIONAL REGULATOR GALS"/>
    <property type="match status" value="1"/>
</dbReference>
<keyword evidence="6" id="KW-1185">Reference proteome</keyword>
<dbReference type="Proteomes" id="UP000289703">
    <property type="component" value="Unassembled WGS sequence"/>
</dbReference>
<keyword evidence="1" id="KW-0805">Transcription regulation</keyword>
<organism evidence="5 6">
    <name type="scientific">Ancylomarina salipaludis</name>
    <dbReference type="NCBI Taxonomy" id="2501299"/>
    <lineage>
        <taxon>Bacteria</taxon>
        <taxon>Pseudomonadati</taxon>
        <taxon>Bacteroidota</taxon>
        <taxon>Bacteroidia</taxon>
        <taxon>Marinilabiliales</taxon>
        <taxon>Marinifilaceae</taxon>
        <taxon>Ancylomarina</taxon>
    </lineage>
</organism>
<accession>A0A4V1N0D4</accession>
<proteinExistence type="predicted"/>
<evidence type="ECO:0000256" key="3">
    <source>
        <dbReference type="ARBA" id="ARBA00023163"/>
    </source>
</evidence>
<evidence type="ECO:0000256" key="1">
    <source>
        <dbReference type="ARBA" id="ARBA00023015"/>
    </source>
</evidence>
<sequence length="332" mass="38056">MKKKSIKDIAQDLGLSKTTVSFVLNNKGDEKNISKKTQKKILDYVREVDYQPNQIAKSLKKGKTNTIGYLVPDISNPFFAKIGRLLEDHFWEKGYHLLIGSTDENKDKETQVLNMFVNRQVDALIVASCFIQSDAIKSLLSQDFPLVFFDREDPEIEANYILVENKISMKNAVESAIDSKSQKLGLISLTPDVYSLKNRIEGYKMALENNKIDFDKELIRIVDNNNLKKGTEKELKFLIESGVDTVVFTNNQIAVIAIWLMNTYYKDKVNAIKFVSFDNVDLFDYSMPKVISVAQPIEKIAMHTTDIIEEILRSKKSENKRIELTPKLIERK</sequence>
<dbReference type="Pfam" id="PF13407">
    <property type="entry name" value="Peripla_BP_4"/>
    <property type="match status" value="1"/>
</dbReference>
<dbReference type="PANTHER" id="PTHR30146">
    <property type="entry name" value="LACI-RELATED TRANSCRIPTIONAL REPRESSOR"/>
    <property type="match status" value="1"/>
</dbReference>
<dbReference type="SMART" id="SM00354">
    <property type="entry name" value="HTH_LACI"/>
    <property type="match status" value="1"/>
</dbReference>
<dbReference type="PROSITE" id="PS50932">
    <property type="entry name" value="HTH_LACI_2"/>
    <property type="match status" value="1"/>
</dbReference>
<dbReference type="CDD" id="cd01392">
    <property type="entry name" value="HTH_LacI"/>
    <property type="match status" value="1"/>
</dbReference>
<dbReference type="Gene3D" id="1.10.260.40">
    <property type="entry name" value="lambda repressor-like DNA-binding domains"/>
    <property type="match status" value="1"/>
</dbReference>
<dbReference type="InterPro" id="IPR028082">
    <property type="entry name" value="Peripla_BP_I"/>
</dbReference>
<dbReference type="SUPFAM" id="SSF53822">
    <property type="entry name" value="Periplasmic binding protein-like I"/>
    <property type="match status" value="1"/>
</dbReference>
<dbReference type="InterPro" id="IPR000843">
    <property type="entry name" value="HTH_LacI"/>
</dbReference>
<dbReference type="SUPFAM" id="SSF47413">
    <property type="entry name" value="lambda repressor-like DNA-binding domains"/>
    <property type="match status" value="1"/>
</dbReference>
<dbReference type="OrthoDB" id="9803256at2"/>
<keyword evidence="2" id="KW-0238">DNA-binding</keyword>
<evidence type="ECO:0000313" key="5">
    <source>
        <dbReference type="EMBL" id="RXQ96262.1"/>
    </source>
</evidence>
<protein>
    <submittedName>
        <fullName evidence="5">LacI family transcriptional regulator</fullName>
    </submittedName>
</protein>
<reference evidence="5 6" key="1">
    <citation type="submission" date="2019-01" db="EMBL/GenBank/DDBJ databases">
        <title>Ancylomarina salipaludis sp. nov., isolated from a salt marsh.</title>
        <authorList>
            <person name="Yoon J.-H."/>
        </authorList>
    </citation>
    <scope>NUCLEOTIDE SEQUENCE [LARGE SCALE GENOMIC DNA]</scope>
    <source>
        <strain evidence="5 6">SHSM-M15</strain>
    </source>
</reference>
<evidence type="ECO:0000256" key="2">
    <source>
        <dbReference type="ARBA" id="ARBA00023125"/>
    </source>
</evidence>
<dbReference type="EMBL" id="SAXA01000003">
    <property type="protein sequence ID" value="RXQ96262.1"/>
    <property type="molecule type" value="Genomic_DNA"/>
</dbReference>
<dbReference type="GO" id="GO:0000976">
    <property type="term" value="F:transcription cis-regulatory region binding"/>
    <property type="evidence" value="ECO:0007669"/>
    <property type="project" value="TreeGrafter"/>
</dbReference>
<comment type="caution">
    <text evidence="5">The sequence shown here is derived from an EMBL/GenBank/DDBJ whole genome shotgun (WGS) entry which is preliminary data.</text>
</comment>
<evidence type="ECO:0000259" key="4">
    <source>
        <dbReference type="PROSITE" id="PS50932"/>
    </source>
</evidence>
<dbReference type="GO" id="GO:0003700">
    <property type="term" value="F:DNA-binding transcription factor activity"/>
    <property type="evidence" value="ECO:0007669"/>
    <property type="project" value="TreeGrafter"/>
</dbReference>
<keyword evidence="3" id="KW-0804">Transcription</keyword>
<dbReference type="InterPro" id="IPR010982">
    <property type="entry name" value="Lambda_DNA-bd_dom_sf"/>
</dbReference>
<gene>
    <name evidence="5" type="ORF">EO244_05365</name>
</gene>
<dbReference type="Pfam" id="PF00356">
    <property type="entry name" value="LacI"/>
    <property type="match status" value="1"/>
</dbReference>
<dbReference type="InterPro" id="IPR025997">
    <property type="entry name" value="SBP_2_dom"/>
</dbReference>